<dbReference type="Gene3D" id="2.40.50.140">
    <property type="entry name" value="Nucleic acid-binding proteins"/>
    <property type="match status" value="1"/>
</dbReference>
<comment type="similarity">
    <text evidence="1 4">Belongs to the eukaryotic RPB7/RPC8 RNA polymerase subunit family.</text>
</comment>
<evidence type="ECO:0000256" key="1">
    <source>
        <dbReference type="ARBA" id="ARBA00009307"/>
    </source>
</evidence>
<dbReference type="GO" id="GO:0006352">
    <property type="term" value="P:DNA-templated transcription initiation"/>
    <property type="evidence" value="ECO:0007669"/>
    <property type="project" value="InterPro"/>
</dbReference>
<dbReference type="PANTHER" id="PTHR12709">
    <property type="entry name" value="DNA-DIRECTED RNA POLYMERASE II, III"/>
    <property type="match status" value="1"/>
</dbReference>
<gene>
    <name evidence="4" type="primary">rpo7</name>
    <name evidence="4" type="synonym">rpoE</name>
    <name evidence="6" type="ORF">DRJ20_00255</name>
</gene>
<dbReference type="EMBL" id="QMQZ01000002">
    <property type="protein sequence ID" value="RLE52361.1"/>
    <property type="molecule type" value="Genomic_DNA"/>
</dbReference>
<dbReference type="CDD" id="cd04460">
    <property type="entry name" value="S1_RpoE"/>
    <property type="match status" value="1"/>
</dbReference>
<dbReference type="GO" id="GO:0000428">
    <property type="term" value="C:DNA-directed RNA polymerase complex"/>
    <property type="evidence" value="ECO:0007669"/>
    <property type="project" value="UniProtKB-KW"/>
</dbReference>
<keyword evidence="2 4" id="KW-0240">DNA-directed RNA polymerase</keyword>
<evidence type="ECO:0000313" key="7">
    <source>
        <dbReference type="Proteomes" id="UP000268446"/>
    </source>
</evidence>
<dbReference type="InterPro" id="IPR005576">
    <property type="entry name" value="Rpb7-like_N"/>
</dbReference>
<dbReference type="CDD" id="cd04331">
    <property type="entry name" value="RNAP_E_N"/>
    <property type="match status" value="1"/>
</dbReference>
<dbReference type="Proteomes" id="UP000268446">
    <property type="component" value="Unassembled WGS sequence"/>
</dbReference>
<accession>A0A497EZB7</accession>
<comment type="domain">
    <text evidence="4">Forms 2 domains with an elongated structure; Rpo4 packs into the hinge region between the 2 domains.</text>
</comment>
<dbReference type="InterPro" id="IPR046399">
    <property type="entry name" value="RNApol_Rpo7"/>
</dbReference>
<dbReference type="NCBIfam" id="TIGR00448">
    <property type="entry name" value="rpoE"/>
    <property type="match status" value="1"/>
</dbReference>
<evidence type="ECO:0000256" key="2">
    <source>
        <dbReference type="ARBA" id="ARBA00022478"/>
    </source>
</evidence>
<dbReference type="GO" id="GO:0003677">
    <property type="term" value="F:DNA binding"/>
    <property type="evidence" value="ECO:0007669"/>
    <property type="project" value="InterPro"/>
</dbReference>
<dbReference type="InterPro" id="IPR004519">
    <property type="entry name" value="RNAP_E/RPC8"/>
</dbReference>
<evidence type="ECO:0000256" key="4">
    <source>
        <dbReference type="HAMAP-Rule" id="MF_00865"/>
    </source>
</evidence>
<dbReference type="AlphaFoldDB" id="A0A497EZB7"/>
<keyword evidence="4 6" id="KW-0548">Nucleotidyltransferase</keyword>
<dbReference type="SUPFAM" id="SSF88798">
    <property type="entry name" value="N-terminal, heterodimerisation domain of RBP7 (RpoE)"/>
    <property type="match status" value="1"/>
</dbReference>
<evidence type="ECO:0000313" key="6">
    <source>
        <dbReference type="EMBL" id="RLE52361.1"/>
    </source>
</evidence>
<dbReference type="HAMAP" id="MF_00865">
    <property type="entry name" value="RNApol_arch_Rpo7"/>
    <property type="match status" value="1"/>
</dbReference>
<dbReference type="EC" id="2.7.7.6" evidence="4"/>
<name>A0A497EZB7_9CREN</name>
<comment type="subcellular location">
    <subcellularLocation>
        <location evidence="4">Cytoplasm</location>
    </subcellularLocation>
</comment>
<dbReference type="SMART" id="SM00316">
    <property type="entry name" value="S1"/>
    <property type="match status" value="1"/>
</dbReference>
<dbReference type="Pfam" id="PF03876">
    <property type="entry name" value="SHS2_Rpb7-N"/>
    <property type="match status" value="1"/>
</dbReference>
<dbReference type="PROSITE" id="PS50126">
    <property type="entry name" value="S1"/>
    <property type="match status" value="1"/>
</dbReference>
<evidence type="ECO:0000256" key="3">
    <source>
        <dbReference type="ARBA" id="ARBA00023163"/>
    </source>
</evidence>
<dbReference type="InterPro" id="IPR036898">
    <property type="entry name" value="RNA_pol_Rpb7-like_N_sf"/>
</dbReference>
<comment type="caution">
    <text evidence="6">The sequence shown here is derived from an EMBL/GenBank/DDBJ whole genome shotgun (WGS) entry which is preliminary data.</text>
</comment>
<dbReference type="GO" id="GO:0005737">
    <property type="term" value="C:cytoplasm"/>
    <property type="evidence" value="ECO:0007669"/>
    <property type="project" value="UniProtKB-SubCell"/>
</dbReference>
<dbReference type="InterPro" id="IPR045113">
    <property type="entry name" value="Rpb7-like"/>
</dbReference>
<dbReference type="GO" id="GO:0003899">
    <property type="term" value="F:DNA-directed RNA polymerase activity"/>
    <property type="evidence" value="ECO:0007669"/>
    <property type="project" value="UniProtKB-UniRule"/>
</dbReference>
<comment type="function">
    <text evidence="4">DNA-dependent RNA polymerase (RNAP) catalyzes the transcription of DNA into RNA using the four ribonucleoside triphosphates as substrates.</text>
</comment>
<dbReference type="Gene3D" id="3.30.1490.120">
    <property type="entry name" value="RNA polymerase Rpb7-like, N-terminal domain"/>
    <property type="match status" value="1"/>
</dbReference>
<comment type="catalytic activity">
    <reaction evidence="4">
        <text>RNA(n) + a ribonucleoside 5'-triphosphate = RNA(n+1) + diphosphate</text>
        <dbReference type="Rhea" id="RHEA:21248"/>
        <dbReference type="Rhea" id="RHEA-COMP:14527"/>
        <dbReference type="Rhea" id="RHEA-COMP:17342"/>
        <dbReference type="ChEBI" id="CHEBI:33019"/>
        <dbReference type="ChEBI" id="CHEBI:61557"/>
        <dbReference type="ChEBI" id="CHEBI:140395"/>
        <dbReference type="EC" id="2.7.7.6"/>
    </reaction>
</comment>
<protein>
    <recommendedName>
        <fullName evidence="4">DNA-directed RNA polymerase subunit Rpo7</fullName>
        <ecNumber evidence="4">2.7.7.6</ecNumber>
    </recommendedName>
    <alternativeName>
        <fullName evidence="4">DNA-directed RNA polymerase subunit E</fullName>
    </alternativeName>
</protein>
<dbReference type="PANTHER" id="PTHR12709:SF4">
    <property type="entry name" value="DNA-DIRECTED RNA POLYMERASE II SUBUNIT RPB7"/>
    <property type="match status" value="1"/>
</dbReference>
<reference evidence="6 7" key="1">
    <citation type="submission" date="2018-06" db="EMBL/GenBank/DDBJ databases">
        <title>Extensive metabolic versatility and redundancy in microbially diverse, dynamic hydrothermal sediments.</title>
        <authorList>
            <person name="Dombrowski N."/>
            <person name="Teske A."/>
            <person name="Baker B.J."/>
        </authorList>
    </citation>
    <scope>NUCLEOTIDE SEQUENCE [LARGE SCALE GENOMIC DNA]</scope>
    <source>
        <strain evidence="6">B29_G17</strain>
    </source>
</reference>
<dbReference type="InterPro" id="IPR003029">
    <property type="entry name" value="S1_domain"/>
</dbReference>
<keyword evidence="4" id="KW-0963">Cytoplasm</keyword>
<evidence type="ECO:0000259" key="5">
    <source>
        <dbReference type="PROSITE" id="PS50126"/>
    </source>
</evidence>
<dbReference type="NCBIfam" id="NF006333">
    <property type="entry name" value="PRK08563.1"/>
    <property type="match status" value="1"/>
</dbReference>
<feature type="domain" description="S1 motif" evidence="5">
    <location>
        <begin position="82"/>
        <end position="163"/>
    </location>
</feature>
<comment type="subunit">
    <text evidence="4">Part of the RNA polymerase complex. Forms a stalk with Rpo4 that extends from the main structure.</text>
</comment>
<proteinExistence type="inferred from homology"/>
<dbReference type="SUPFAM" id="SSF50249">
    <property type="entry name" value="Nucleic acid-binding proteins"/>
    <property type="match status" value="1"/>
</dbReference>
<sequence length="189" mass="21132">MYYLLKVLDVVRIPPNRFSEPLEQVAMDILREKYEGFIDSELGIIIAISNISVSEVGMIVPGDGATYHEVTFDAIAFLPKVQEVVEGQIVEVTDFGAFMRLGPIDGLIHVSQVMDDYIVYDKRRGALMGRESQRILQEGDIARARIVTVSISSKGVKVGLTMRQPFLGVTTWIEEEIKRVKGEVEAKES</sequence>
<dbReference type="Pfam" id="PF00575">
    <property type="entry name" value="S1"/>
    <property type="match status" value="1"/>
</dbReference>
<organism evidence="6 7">
    <name type="scientific">Thermoproteota archaeon</name>
    <dbReference type="NCBI Taxonomy" id="2056631"/>
    <lineage>
        <taxon>Archaea</taxon>
        <taxon>Thermoproteota</taxon>
    </lineage>
</organism>
<keyword evidence="4 6" id="KW-0808">Transferase</keyword>
<dbReference type="InterPro" id="IPR012340">
    <property type="entry name" value="NA-bd_OB-fold"/>
</dbReference>
<keyword evidence="3 4" id="KW-0804">Transcription</keyword>